<feature type="non-terminal residue" evidence="17">
    <location>
        <position position="92"/>
    </location>
</feature>
<comment type="caution">
    <text evidence="17">The sequence shown here is derived from an EMBL/GenBank/DDBJ whole genome shotgun (WGS) entry which is preliminary data.</text>
</comment>
<feature type="transmembrane region" description="Helical" evidence="16">
    <location>
        <begin position="6"/>
        <end position="27"/>
    </location>
</feature>
<keyword evidence="5" id="KW-0133">Cell shape</keyword>
<dbReference type="GO" id="GO:0051301">
    <property type="term" value="P:cell division"/>
    <property type="evidence" value="ECO:0007669"/>
    <property type="project" value="UniProtKB-KW"/>
</dbReference>
<evidence type="ECO:0000256" key="13">
    <source>
        <dbReference type="ARBA" id="ARBA00041418"/>
    </source>
</evidence>
<accession>A0A227J0B7</accession>
<protein>
    <recommendedName>
        <fullName evidence="12">Probable peptidoglycan glycosyltransferase FtsW</fullName>
        <ecNumber evidence="14">2.4.99.28</ecNumber>
    </recommendedName>
    <alternativeName>
        <fullName evidence="13">Cell division protein FtsW</fullName>
    </alternativeName>
    <alternativeName>
        <fullName evidence="10">Cell wall polymerase</fullName>
    </alternativeName>
    <alternativeName>
        <fullName evidence="9">Peptidoglycan polymerase</fullName>
    </alternativeName>
</protein>
<evidence type="ECO:0000256" key="10">
    <source>
        <dbReference type="ARBA" id="ARBA00033270"/>
    </source>
</evidence>
<comment type="catalytic activity">
    <reaction evidence="15">
        <text>[GlcNAc-(1-&gt;4)-Mur2Ac(oyl-L-Ala-gamma-D-Glu-L-Lys-D-Ala-D-Ala)](n)-di-trans,octa-cis-undecaprenyl diphosphate + beta-D-GlcNAc-(1-&gt;4)-Mur2Ac(oyl-L-Ala-gamma-D-Glu-L-Lys-D-Ala-D-Ala)-di-trans,octa-cis-undecaprenyl diphosphate = [GlcNAc-(1-&gt;4)-Mur2Ac(oyl-L-Ala-gamma-D-Glu-L-Lys-D-Ala-D-Ala)](n+1)-di-trans,octa-cis-undecaprenyl diphosphate + di-trans,octa-cis-undecaprenyl diphosphate + H(+)</text>
        <dbReference type="Rhea" id="RHEA:23708"/>
        <dbReference type="Rhea" id="RHEA-COMP:9602"/>
        <dbReference type="Rhea" id="RHEA-COMP:9603"/>
        <dbReference type="ChEBI" id="CHEBI:15378"/>
        <dbReference type="ChEBI" id="CHEBI:58405"/>
        <dbReference type="ChEBI" id="CHEBI:60033"/>
        <dbReference type="ChEBI" id="CHEBI:78435"/>
        <dbReference type="EC" id="2.4.99.28"/>
    </reaction>
</comment>
<evidence type="ECO:0000256" key="12">
    <source>
        <dbReference type="ARBA" id="ARBA00041185"/>
    </source>
</evidence>
<proteinExistence type="inferred from homology"/>
<feature type="transmembrane region" description="Helical" evidence="16">
    <location>
        <begin position="71"/>
        <end position="90"/>
    </location>
</feature>
<dbReference type="GO" id="GO:0032153">
    <property type="term" value="C:cell division site"/>
    <property type="evidence" value="ECO:0007669"/>
    <property type="project" value="TreeGrafter"/>
</dbReference>
<dbReference type="InterPro" id="IPR001182">
    <property type="entry name" value="FtsW/RodA"/>
</dbReference>
<dbReference type="EC" id="2.4.99.28" evidence="14"/>
<feature type="transmembrane region" description="Helical" evidence="16">
    <location>
        <begin position="39"/>
        <end position="65"/>
    </location>
</feature>
<evidence type="ECO:0000256" key="11">
    <source>
        <dbReference type="ARBA" id="ARBA00038053"/>
    </source>
</evidence>
<keyword evidence="7 16" id="KW-1133">Transmembrane helix</keyword>
<dbReference type="Pfam" id="PF01098">
    <property type="entry name" value="FTSW_RODA_SPOVE"/>
    <property type="match status" value="1"/>
</dbReference>
<keyword evidence="4 16" id="KW-0812">Transmembrane</keyword>
<dbReference type="PANTHER" id="PTHR30474:SF2">
    <property type="entry name" value="PEPTIDOGLYCAN GLYCOSYLTRANSFERASE FTSW-RELATED"/>
    <property type="match status" value="1"/>
</dbReference>
<dbReference type="GO" id="GO:0009252">
    <property type="term" value="P:peptidoglycan biosynthetic process"/>
    <property type="evidence" value="ECO:0007669"/>
    <property type="project" value="UniProtKB-KW"/>
</dbReference>
<comment type="subcellular location">
    <subcellularLocation>
        <location evidence="1">Membrane</location>
        <topology evidence="1">Multi-pass membrane protein</topology>
    </subcellularLocation>
</comment>
<dbReference type="Proteomes" id="UP000214596">
    <property type="component" value="Unassembled WGS sequence"/>
</dbReference>
<evidence type="ECO:0000256" key="14">
    <source>
        <dbReference type="ARBA" id="ARBA00044770"/>
    </source>
</evidence>
<keyword evidence="2" id="KW-0328">Glycosyltransferase</keyword>
<evidence type="ECO:0000256" key="3">
    <source>
        <dbReference type="ARBA" id="ARBA00022679"/>
    </source>
</evidence>
<keyword evidence="3" id="KW-0808">Transferase</keyword>
<evidence type="ECO:0000256" key="2">
    <source>
        <dbReference type="ARBA" id="ARBA00022676"/>
    </source>
</evidence>
<dbReference type="GO" id="GO:0015648">
    <property type="term" value="F:lipid-linked peptidoglycan transporter activity"/>
    <property type="evidence" value="ECO:0007669"/>
    <property type="project" value="TreeGrafter"/>
</dbReference>
<evidence type="ECO:0000256" key="8">
    <source>
        <dbReference type="ARBA" id="ARBA00023136"/>
    </source>
</evidence>
<sequence length="92" mass="9645">VLAEELGFVGVVLVLMLIFSLVLKAVYIGKRAFEEGEMFGGYLAFGIGIWFAFQTMVNVGAAAGIVPTKGLTLPLISYGGSSLIIMSVAVSI</sequence>
<evidence type="ECO:0000256" key="5">
    <source>
        <dbReference type="ARBA" id="ARBA00022960"/>
    </source>
</evidence>
<dbReference type="PANTHER" id="PTHR30474">
    <property type="entry name" value="CELL CYCLE PROTEIN"/>
    <property type="match status" value="1"/>
</dbReference>
<gene>
    <name evidence="17" type="ORF">CA163_33530</name>
</gene>
<evidence type="ECO:0000256" key="4">
    <source>
        <dbReference type="ARBA" id="ARBA00022692"/>
    </source>
</evidence>
<dbReference type="GO" id="GO:0008360">
    <property type="term" value="P:regulation of cell shape"/>
    <property type="evidence" value="ECO:0007669"/>
    <property type="project" value="UniProtKB-KW"/>
</dbReference>
<dbReference type="PROSITE" id="PS00428">
    <property type="entry name" value="FTSW_RODA_SPOVE"/>
    <property type="match status" value="1"/>
</dbReference>
<evidence type="ECO:0000256" key="6">
    <source>
        <dbReference type="ARBA" id="ARBA00022984"/>
    </source>
</evidence>
<evidence type="ECO:0000256" key="1">
    <source>
        <dbReference type="ARBA" id="ARBA00004141"/>
    </source>
</evidence>
<dbReference type="AlphaFoldDB" id="A0A227J0B7"/>
<evidence type="ECO:0000313" key="18">
    <source>
        <dbReference type="Proteomes" id="UP000214596"/>
    </source>
</evidence>
<dbReference type="EMBL" id="NIXT01004274">
    <property type="protein sequence ID" value="OXE28510.1"/>
    <property type="molecule type" value="Genomic_DNA"/>
</dbReference>
<keyword evidence="17" id="KW-0131">Cell cycle</keyword>
<organism evidence="17 18">
    <name type="scientific">Vibrio parahaemolyticus</name>
    <dbReference type="NCBI Taxonomy" id="670"/>
    <lineage>
        <taxon>Bacteria</taxon>
        <taxon>Pseudomonadati</taxon>
        <taxon>Pseudomonadota</taxon>
        <taxon>Gammaproteobacteria</taxon>
        <taxon>Vibrionales</taxon>
        <taxon>Vibrionaceae</taxon>
        <taxon>Vibrio</taxon>
    </lineage>
</organism>
<feature type="non-terminal residue" evidence="17">
    <location>
        <position position="1"/>
    </location>
</feature>
<dbReference type="GO" id="GO:0008955">
    <property type="term" value="F:peptidoglycan glycosyltransferase activity"/>
    <property type="evidence" value="ECO:0007669"/>
    <property type="project" value="UniProtKB-EC"/>
</dbReference>
<evidence type="ECO:0000256" key="7">
    <source>
        <dbReference type="ARBA" id="ARBA00022989"/>
    </source>
</evidence>
<dbReference type="STRING" id="670.ACZ92_15490"/>
<comment type="similarity">
    <text evidence="11">Belongs to the SEDS family. FtsW subfamily.</text>
</comment>
<evidence type="ECO:0000256" key="9">
    <source>
        <dbReference type="ARBA" id="ARBA00032370"/>
    </source>
</evidence>
<keyword evidence="8 16" id="KW-0472">Membrane</keyword>
<evidence type="ECO:0000313" key="17">
    <source>
        <dbReference type="EMBL" id="OXE28510.1"/>
    </source>
</evidence>
<reference evidence="17 18" key="1">
    <citation type="journal article" date="2017" name="Appl. Environ. Microbiol.">
        <title>Parallel evolution of two clades of a major Atlantic endemic Vibrio parahaemolyticus pathogen lineage by independent acquisition of related pathogenicity islands.</title>
        <authorList>
            <person name="Xu F."/>
            <person name="Gonzalez-Escalona N."/>
            <person name="Drees K.P."/>
            <person name="Sebra R.P."/>
            <person name="Cooper V.S."/>
            <person name="Jones S.H."/>
            <person name="Whistler C.A."/>
        </authorList>
    </citation>
    <scope>NUCLEOTIDE SEQUENCE [LARGE SCALE GENOMIC DNA]</scope>
    <source>
        <strain evidence="17 18">MAVP-3</strain>
    </source>
</reference>
<keyword evidence="17" id="KW-0132">Cell division</keyword>
<dbReference type="InterPro" id="IPR018365">
    <property type="entry name" value="Cell_cycle_FtsW-rel_CS"/>
</dbReference>
<keyword evidence="6" id="KW-0573">Peptidoglycan synthesis</keyword>
<evidence type="ECO:0000256" key="15">
    <source>
        <dbReference type="ARBA" id="ARBA00049902"/>
    </source>
</evidence>
<dbReference type="GO" id="GO:0005886">
    <property type="term" value="C:plasma membrane"/>
    <property type="evidence" value="ECO:0007669"/>
    <property type="project" value="TreeGrafter"/>
</dbReference>
<evidence type="ECO:0000256" key="16">
    <source>
        <dbReference type="SAM" id="Phobius"/>
    </source>
</evidence>
<name>A0A227J0B7_VIBPH</name>